<dbReference type="Pfam" id="PF01668">
    <property type="entry name" value="SmpB"/>
    <property type="match status" value="1"/>
</dbReference>
<protein>
    <recommendedName>
        <fullName evidence="3">SsrA-binding protein</fullName>
    </recommendedName>
    <alternativeName>
        <fullName evidence="3">Small protein B</fullName>
    </alternativeName>
</protein>
<keyword evidence="1 3" id="KW-0963">Cytoplasm</keyword>
<dbReference type="EMBL" id="JPLA01000005">
    <property type="protein sequence ID" value="KLD65606.1"/>
    <property type="molecule type" value="Genomic_DNA"/>
</dbReference>
<dbReference type="PROSITE" id="PS01317">
    <property type="entry name" value="SSRP"/>
    <property type="match status" value="1"/>
</dbReference>
<feature type="region of interest" description="Disordered" evidence="4">
    <location>
        <begin position="135"/>
        <end position="163"/>
    </location>
</feature>
<feature type="compositionally biased region" description="Basic and acidic residues" evidence="4">
    <location>
        <begin position="135"/>
        <end position="154"/>
    </location>
</feature>
<keyword evidence="2 3" id="KW-0694">RNA-binding</keyword>
<dbReference type="NCBIfam" id="NF003843">
    <property type="entry name" value="PRK05422.1"/>
    <property type="match status" value="1"/>
</dbReference>
<dbReference type="PANTHER" id="PTHR30308:SF2">
    <property type="entry name" value="SSRA-BINDING PROTEIN"/>
    <property type="match status" value="1"/>
</dbReference>
<reference evidence="5 6" key="1">
    <citation type="journal article" date="2015" name="Antonie Van Leeuwenhoek">
        <title>A phylogenomic and molecular marker based taxonomic framework for the order Xanthomonadales: proposal to transfer the families Algiphilaceae and Solimonadaceae to the order Nevskiales ord. nov. and to create a new family within the order Xanthomonadales, the family Rhodanobacteraceae fam. nov., containing the genus Rhodanobacter and its closest relatives.</title>
        <authorList>
            <person name="Naushad S."/>
            <person name="Adeolu M."/>
            <person name="Wong S."/>
            <person name="Sohail M."/>
            <person name="Schellhorn H.E."/>
            <person name="Gupta R.S."/>
        </authorList>
    </citation>
    <scope>NUCLEOTIDE SEQUENCE [LARGE SCALE GENOMIC DNA]</scope>
    <source>
        <strain evidence="5 6">DSM 16301</strain>
    </source>
</reference>
<dbReference type="OrthoDB" id="9805462at2"/>
<evidence type="ECO:0000313" key="5">
    <source>
        <dbReference type="EMBL" id="KLD65606.1"/>
    </source>
</evidence>
<organism evidence="5 6">
    <name type="scientific">Dyella japonica DSM 16301</name>
    <dbReference type="NCBI Taxonomy" id="1440762"/>
    <lineage>
        <taxon>Bacteria</taxon>
        <taxon>Pseudomonadati</taxon>
        <taxon>Pseudomonadota</taxon>
        <taxon>Gammaproteobacteria</taxon>
        <taxon>Lysobacterales</taxon>
        <taxon>Rhodanobacteraceae</taxon>
        <taxon>Dyella</taxon>
    </lineage>
</organism>
<dbReference type="InterPro" id="IPR000037">
    <property type="entry name" value="SsrA-bd_prot"/>
</dbReference>
<accession>A0A0G9H7Z7</accession>
<dbReference type="Proteomes" id="UP000035481">
    <property type="component" value="Unassembled WGS sequence"/>
</dbReference>
<comment type="function">
    <text evidence="3">Required for rescue of stalled ribosomes mediated by trans-translation. Binds to transfer-messenger RNA (tmRNA), required for stable association of tmRNA with ribosomes. tmRNA and SmpB together mimic tRNA shape, replacing the anticodon stem-loop with SmpB. tmRNA is encoded by the ssrA gene; the 2 termini fold to resemble tRNA(Ala) and it encodes a 'tag peptide', a short internal open reading frame. During trans-translation Ala-aminoacylated tmRNA acts like a tRNA, entering the A-site of stalled ribosomes, displacing the stalled mRNA. The ribosome then switches to translate the ORF on the tmRNA; the nascent peptide is terminated with the 'tag peptide' encoded by the tmRNA and targeted for degradation. The ribosome is freed to recommence translation, which seems to be the essential function of trans-translation.</text>
</comment>
<sequence length="163" mass="18630">MAKPKDKDKSSGGTIALNKRARHEYHIDQRFEAGLELQGWEVKSLRAGRINFGDSYAVVLRSEIFLVGCSIPPLISASTHVVANDRRTRKLLLHREEIDTLVGAVERKGYTLIPMALYWKGNKVKVEIGLAKGKQAHDKRDAEKERDWQREKQRTMRSHNKLA</sequence>
<comment type="caution">
    <text evidence="5">The sequence shown here is derived from an EMBL/GenBank/DDBJ whole genome shotgun (WGS) entry which is preliminary data.</text>
</comment>
<dbReference type="PANTHER" id="PTHR30308">
    <property type="entry name" value="TMRNA-BINDING COMPONENT OF TRANS-TRANSLATION TAGGING COMPLEX"/>
    <property type="match status" value="1"/>
</dbReference>
<dbReference type="HAMAP" id="MF_00023">
    <property type="entry name" value="SmpB"/>
    <property type="match status" value="1"/>
</dbReference>
<dbReference type="PATRIC" id="fig|1440762.4.peg.3106"/>
<evidence type="ECO:0000313" key="6">
    <source>
        <dbReference type="Proteomes" id="UP000035481"/>
    </source>
</evidence>
<evidence type="ECO:0000256" key="1">
    <source>
        <dbReference type="ARBA" id="ARBA00022490"/>
    </source>
</evidence>
<comment type="similarity">
    <text evidence="3">Belongs to the SmpB family.</text>
</comment>
<dbReference type="SUPFAM" id="SSF74982">
    <property type="entry name" value="Small protein B (SmpB)"/>
    <property type="match status" value="1"/>
</dbReference>
<evidence type="ECO:0000256" key="2">
    <source>
        <dbReference type="ARBA" id="ARBA00022884"/>
    </source>
</evidence>
<dbReference type="CDD" id="cd09294">
    <property type="entry name" value="SmpB"/>
    <property type="match status" value="1"/>
</dbReference>
<dbReference type="InterPro" id="IPR023620">
    <property type="entry name" value="SmpB"/>
</dbReference>
<dbReference type="GO" id="GO:0003723">
    <property type="term" value="F:RNA binding"/>
    <property type="evidence" value="ECO:0007669"/>
    <property type="project" value="UniProtKB-UniRule"/>
</dbReference>
<dbReference type="InterPro" id="IPR020081">
    <property type="entry name" value="SsrA-bd_prot_CS"/>
</dbReference>
<dbReference type="Gene3D" id="2.40.280.10">
    <property type="match status" value="1"/>
</dbReference>
<dbReference type="GO" id="GO:0005829">
    <property type="term" value="C:cytosol"/>
    <property type="evidence" value="ECO:0007669"/>
    <property type="project" value="TreeGrafter"/>
</dbReference>
<dbReference type="NCBIfam" id="TIGR00086">
    <property type="entry name" value="smpB"/>
    <property type="match status" value="1"/>
</dbReference>
<evidence type="ECO:0000256" key="4">
    <source>
        <dbReference type="SAM" id="MobiDB-lite"/>
    </source>
</evidence>
<dbReference type="STRING" id="1440762.Y882_02510"/>
<dbReference type="GO" id="GO:0070930">
    <property type="term" value="P:trans-translation-dependent protein tagging"/>
    <property type="evidence" value="ECO:0007669"/>
    <property type="project" value="TreeGrafter"/>
</dbReference>
<dbReference type="AlphaFoldDB" id="A0A0G9H7Z7"/>
<proteinExistence type="inferred from homology"/>
<dbReference type="RefSeq" id="WP_046970293.1">
    <property type="nucleotide sequence ID" value="NZ_JPLA01000005.1"/>
</dbReference>
<name>A0A0G9H7Z7_9GAMM</name>
<gene>
    <name evidence="3 5" type="primary">smpB</name>
    <name evidence="5" type="ORF">Y882_02510</name>
</gene>
<comment type="subcellular location">
    <subcellularLocation>
        <location evidence="3">Cytoplasm</location>
    </subcellularLocation>
    <text evidence="3">The tmRNA-SmpB complex associates with stalled 70S ribosomes.</text>
</comment>
<evidence type="ECO:0000256" key="3">
    <source>
        <dbReference type="HAMAP-Rule" id="MF_00023"/>
    </source>
</evidence>
<dbReference type="GO" id="GO:0070929">
    <property type="term" value="P:trans-translation"/>
    <property type="evidence" value="ECO:0007669"/>
    <property type="project" value="UniProtKB-UniRule"/>
</dbReference>